<dbReference type="PANTHER" id="PTHR35908">
    <property type="entry name" value="HYPOTHETICAL FUSION PROTEIN"/>
    <property type="match status" value="1"/>
</dbReference>
<dbReference type="Proteomes" id="UP000597761">
    <property type="component" value="Unassembled WGS sequence"/>
</dbReference>
<dbReference type="InterPro" id="IPR041581">
    <property type="entry name" value="Glyoxalase_6"/>
</dbReference>
<proteinExistence type="predicted"/>
<dbReference type="SUPFAM" id="SSF54593">
    <property type="entry name" value="Glyoxalase/Bleomycin resistance protein/Dihydroxybiphenyl dioxygenase"/>
    <property type="match status" value="1"/>
</dbReference>
<accession>A0ABQ1NJM6</accession>
<evidence type="ECO:0000313" key="4">
    <source>
        <dbReference type="Proteomes" id="UP000597761"/>
    </source>
</evidence>
<dbReference type="PROSITE" id="PS51819">
    <property type="entry name" value="VOC"/>
    <property type="match status" value="1"/>
</dbReference>
<dbReference type="Pfam" id="PF18029">
    <property type="entry name" value="Glyoxalase_6"/>
    <property type="match status" value="1"/>
</dbReference>
<comment type="caution">
    <text evidence="3">The sequence shown here is derived from an EMBL/GenBank/DDBJ whole genome shotgun (WGS) entry which is preliminary data.</text>
</comment>
<evidence type="ECO:0000259" key="2">
    <source>
        <dbReference type="PROSITE" id="PS51819"/>
    </source>
</evidence>
<protein>
    <recommendedName>
        <fullName evidence="2">VOC domain-containing protein</fullName>
    </recommendedName>
</protein>
<dbReference type="InterPro" id="IPR029068">
    <property type="entry name" value="Glyas_Bleomycin-R_OHBP_Dase"/>
</dbReference>
<feature type="domain" description="VOC" evidence="2">
    <location>
        <begin position="44"/>
        <end position="164"/>
    </location>
</feature>
<evidence type="ECO:0000256" key="1">
    <source>
        <dbReference type="SAM" id="MobiDB-lite"/>
    </source>
</evidence>
<dbReference type="Gene3D" id="3.10.180.10">
    <property type="entry name" value="2,3-Dihydroxybiphenyl 1,2-Dioxygenase, domain 1"/>
    <property type="match status" value="1"/>
</dbReference>
<evidence type="ECO:0000313" key="3">
    <source>
        <dbReference type="EMBL" id="GGC78825.1"/>
    </source>
</evidence>
<keyword evidence="4" id="KW-1185">Reference proteome</keyword>
<sequence length="168" mass="18168">MARGQQSSAVQPWGGPHGHRLVYPRRMSTPPEPPAADAAQPVLDLAGVVLDSDDPSALADFYHRLLGWPYGTREPEWVTLRAPAGAGLSFQYEARYRPPVWPAGAGDPAMMVHLDLAVRELAPAVAHAVAVGARLATFQPQEDVRVLLDPAGHPFCLFLEVPDHTNRG</sequence>
<gene>
    <name evidence="3" type="ORF">GCM10011512_01810</name>
</gene>
<dbReference type="InterPro" id="IPR037523">
    <property type="entry name" value="VOC_core"/>
</dbReference>
<feature type="compositionally biased region" description="Polar residues" evidence="1">
    <location>
        <begin position="1"/>
        <end position="10"/>
    </location>
</feature>
<dbReference type="CDD" id="cd06587">
    <property type="entry name" value="VOC"/>
    <property type="match status" value="1"/>
</dbReference>
<dbReference type="EMBL" id="BMJI01000001">
    <property type="protein sequence ID" value="GGC78825.1"/>
    <property type="molecule type" value="Genomic_DNA"/>
</dbReference>
<feature type="region of interest" description="Disordered" evidence="1">
    <location>
        <begin position="1"/>
        <end position="38"/>
    </location>
</feature>
<organism evidence="3 4">
    <name type="scientific">Tersicoccus solisilvae</name>
    <dbReference type="NCBI Taxonomy" id="1882339"/>
    <lineage>
        <taxon>Bacteria</taxon>
        <taxon>Bacillati</taxon>
        <taxon>Actinomycetota</taxon>
        <taxon>Actinomycetes</taxon>
        <taxon>Micrococcales</taxon>
        <taxon>Micrococcaceae</taxon>
        <taxon>Tersicoccus</taxon>
    </lineage>
</organism>
<dbReference type="PANTHER" id="PTHR35908:SF1">
    <property type="entry name" value="CONSERVED PROTEIN"/>
    <property type="match status" value="1"/>
</dbReference>
<name>A0ABQ1NJM6_9MICC</name>
<reference evidence="4" key="1">
    <citation type="journal article" date="2019" name="Int. J. Syst. Evol. Microbiol.">
        <title>The Global Catalogue of Microorganisms (GCM) 10K type strain sequencing project: providing services to taxonomists for standard genome sequencing and annotation.</title>
        <authorList>
            <consortium name="The Broad Institute Genomics Platform"/>
            <consortium name="The Broad Institute Genome Sequencing Center for Infectious Disease"/>
            <person name="Wu L."/>
            <person name="Ma J."/>
        </authorList>
    </citation>
    <scope>NUCLEOTIDE SEQUENCE [LARGE SCALE GENOMIC DNA]</scope>
    <source>
        <strain evidence="4">CGMCC 1.15480</strain>
    </source>
</reference>